<feature type="domain" description="RNA polymerase sigma-70 region 2" evidence="5">
    <location>
        <begin position="16"/>
        <end position="81"/>
    </location>
</feature>
<dbReference type="InterPro" id="IPR013249">
    <property type="entry name" value="RNA_pol_sigma70_r4_t2"/>
</dbReference>
<evidence type="ECO:0000256" key="1">
    <source>
        <dbReference type="ARBA" id="ARBA00010641"/>
    </source>
</evidence>
<dbReference type="InterPro" id="IPR036388">
    <property type="entry name" value="WH-like_DNA-bd_sf"/>
</dbReference>
<gene>
    <name evidence="7" type="ORF">A2Z86_08585</name>
</gene>
<keyword evidence="3" id="KW-0731">Sigma factor</keyword>
<dbReference type="GO" id="GO:0016987">
    <property type="term" value="F:sigma factor activity"/>
    <property type="evidence" value="ECO:0007669"/>
    <property type="project" value="UniProtKB-KW"/>
</dbReference>
<sequence>MLELQAGREEAFNEIVNRYKDYSVRFCYRFVRDFELSEDISQEGFIRLYKYRDKYQITAKFITLLSKILMNLCLDEFRKRKSYSTLELDAMPEGGMDKLNAHNLLSDDSSPDPEQEYYTKELGGKIKQILNTLSPRYRTVLILRQFHGYSYKEIAEIMGASLNEVKIWIHRARNQLKQKFNSQLKAV</sequence>
<dbReference type="GO" id="GO:0003677">
    <property type="term" value="F:DNA binding"/>
    <property type="evidence" value="ECO:0007669"/>
    <property type="project" value="InterPro"/>
</dbReference>
<reference evidence="7 8" key="1">
    <citation type="journal article" date="2016" name="Nat. Commun.">
        <title>Thousands of microbial genomes shed light on interconnected biogeochemical processes in an aquifer system.</title>
        <authorList>
            <person name="Anantharaman K."/>
            <person name="Brown C.T."/>
            <person name="Hug L.A."/>
            <person name="Sharon I."/>
            <person name="Castelle C.J."/>
            <person name="Probst A.J."/>
            <person name="Thomas B.C."/>
            <person name="Singh A."/>
            <person name="Wilkins M.J."/>
            <person name="Karaoz U."/>
            <person name="Brodie E.L."/>
            <person name="Williams K.H."/>
            <person name="Hubbard S.S."/>
            <person name="Banfield J.F."/>
        </authorList>
    </citation>
    <scope>NUCLEOTIDE SEQUENCE [LARGE SCALE GENOMIC DNA]</scope>
</reference>
<evidence type="ECO:0000256" key="3">
    <source>
        <dbReference type="ARBA" id="ARBA00023082"/>
    </source>
</evidence>
<comment type="caution">
    <text evidence="7">The sequence shown here is derived from an EMBL/GenBank/DDBJ whole genome shotgun (WGS) entry which is preliminary data.</text>
</comment>
<protein>
    <recommendedName>
        <fullName evidence="9">HTH luxR-type domain-containing protein</fullName>
    </recommendedName>
</protein>
<dbReference type="Pfam" id="PF04542">
    <property type="entry name" value="Sigma70_r2"/>
    <property type="match status" value="1"/>
</dbReference>
<evidence type="ECO:0000256" key="2">
    <source>
        <dbReference type="ARBA" id="ARBA00023015"/>
    </source>
</evidence>
<dbReference type="PANTHER" id="PTHR43133">
    <property type="entry name" value="RNA POLYMERASE ECF-TYPE SIGMA FACTO"/>
    <property type="match status" value="1"/>
</dbReference>
<dbReference type="Gene3D" id="1.10.1740.10">
    <property type="match status" value="1"/>
</dbReference>
<name>A0A1F5YG77_9BACT</name>
<dbReference type="InterPro" id="IPR013325">
    <property type="entry name" value="RNA_pol_sigma_r2"/>
</dbReference>
<keyword evidence="2" id="KW-0805">Transcription regulation</keyword>
<evidence type="ECO:0008006" key="9">
    <source>
        <dbReference type="Google" id="ProtNLM"/>
    </source>
</evidence>
<evidence type="ECO:0000313" key="8">
    <source>
        <dbReference type="Proteomes" id="UP000176992"/>
    </source>
</evidence>
<evidence type="ECO:0000256" key="4">
    <source>
        <dbReference type="ARBA" id="ARBA00023163"/>
    </source>
</evidence>
<dbReference type="Proteomes" id="UP000176992">
    <property type="component" value="Unassembled WGS sequence"/>
</dbReference>
<keyword evidence="4" id="KW-0804">Transcription</keyword>
<dbReference type="SUPFAM" id="SSF88659">
    <property type="entry name" value="Sigma3 and sigma4 domains of RNA polymerase sigma factors"/>
    <property type="match status" value="1"/>
</dbReference>
<dbReference type="InterPro" id="IPR014284">
    <property type="entry name" value="RNA_pol_sigma-70_dom"/>
</dbReference>
<dbReference type="GO" id="GO:0006352">
    <property type="term" value="P:DNA-templated transcription initiation"/>
    <property type="evidence" value="ECO:0007669"/>
    <property type="project" value="InterPro"/>
</dbReference>
<dbReference type="InterPro" id="IPR007627">
    <property type="entry name" value="RNA_pol_sigma70_r2"/>
</dbReference>
<dbReference type="SUPFAM" id="SSF88946">
    <property type="entry name" value="Sigma2 domain of RNA polymerase sigma factors"/>
    <property type="match status" value="1"/>
</dbReference>
<dbReference type="NCBIfam" id="TIGR02937">
    <property type="entry name" value="sigma70-ECF"/>
    <property type="match status" value="1"/>
</dbReference>
<dbReference type="Gene3D" id="1.10.10.10">
    <property type="entry name" value="Winged helix-like DNA-binding domain superfamily/Winged helix DNA-binding domain"/>
    <property type="match status" value="1"/>
</dbReference>
<accession>A0A1F5YG77</accession>
<dbReference type="PANTHER" id="PTHR43133:SF51">
    <property type="entry name" value="RNA POLYMERASE SIGMA FACTOR"/>
    <property type="match status" value="1"/>
</dbReference>
<dbReference type="InterPro" id="IPR013324">
    <property type="entry name" value="RNA_pol_sigma_r3/r4-like"/>
</dbReference>
<organism evidence="7 8">
    <name type="scientific">Candidatus Glassbacteria bacterium GWA2_58_10</name>
    <dbReference type="NCBI Taxonomy" id="1817865"/>
    <lineage>
        <taxon>Bacteria</taxon>
        <taxon>Candidatus Glassiibacteriota</taxon>
    </lineage>
</organism>
<dbReference type="InterPro" id="IPR039425">
    <property type="entry name" value="RNA_pol_sigma-70-like"/>
</dbReference>
<dbReference type="EMBL" id="MFIV01000051">
    <property type="protein sequence ID" value="OGF98976.1"/>
    <property type="molecule type" value="Genomic_DNA"/>
</dbReference>
<evidence type="ECO:0000313" key="7">
    <source>
        <dbReference type="EMBL" id="OGF98976.1"/>
    </source>
</evidence>
<evidence type="ECO:0000259" key="6">
    <source>
        <dbReference type="Pfam" id="PF08281"/>
    </source>
</evidence>
<evidence type="ECO:0000259" key="5">
    <source>
        <dbReference type="Pfam" id="PF04542"/>
    </source>
</evidence>
<dbReference type="CDD" id="cd06171">
    <property type="entry name" value="Sigma70_r4"/>
    <property type="match status" value="1"/>
</dbReference>
<proteinExistence type="inferred from homology"/>
<dbReference type="AlphaFoldDB" id="A0A1F5YG77"/>
<feature type="domain" description="RNA polymerase sigma factor 70 region 4 type 2" evidence="6">
    <location>
        <begin position="125"/>
        <end position="176"/>
    </location>
</feature>
<dbReference type="Pfam" id="PF08281">
    <property type="entry name" value="Sigma70_r4_2"/>
    <property type="match status" value="1"/>
</dbReference>
<comment type="similarity">
    <text evidence="1">Belongs to the sigma-70 factor family. ECF subfamily.</text>
</comment>